<dbReference type="Pfam" id="PF00487">
    <property type="entry name" value="FA_desaturase"/>
    <property type="match status" value="1"/>
</dbReference>
<dbReference type="GO" id="GO:0016717">
    <property type="term" value="F:oxidoreductase activity, acting on paired donors, with oxidation of a pair of donors resulting in the reduction of molecular oxygen to two molecules of water"/>
    <property type="evidence" value="ECO:0007669"/>
    <property type="project" value="TreeGrafter"/>
</dbReference>
<organism evidence="3 4">
    <name type="scientific">Pseudomonas syringae pv. aceris</name>
    <dbReference type="NCBI Taxonomy" id="199198"/>
    <lineage>
        <taxon>Bacteria</taxon>
        <taxon>Pseudomonadati</taxon>
        <taxon>Pseudomonadota</taxon>
        <taxon>Gammaproteobacteria</taxon>
        <taxon>Pseudomonadales</taxon>
        <taxon>Pseudomonadaceae</taxon>
        <taxon>Pseudomonas</taxon>
        <taxon>Pseudomonas syringae</taxon>
    </lineage>
</organism>
<evidence type="ECO:0000256" key="1">
    <source>
        <dbReference type="SAM" id="Phobius"/>
    </source>
</evidence>
<dbReference type="PANTHER" id="PTHR19353">
    <property type="entry name" value="FATTY ACID DESATURASE 2"/>
    <property type="match status" value="1"/>
</dbReference>
<dbReference type="InterPro" id="IPR012171">
    <property type="entry name" value="Fatty_acid_desaturase"/>
</dbReference>
<dbReference type="Proteomes" id="UP000050297">
    <property type="component" value="Unassembled WGS sequence"/>
</dbReference>
<name>A0A0L8IM12_PSESX</name>
<dbReference type="RefSeq" id="WP_003402646.1">
    <property type="nucleotide sequence ID" value="NZ_LGAR01000147.1"/>
</dbReference>
<evidence type="ECO:0000259" key="2">
    <source>
        <dbReference type="Pfam" id="PF00487"/>
    </source>
</evidence>
<sequence>MADTIELDTMDSGAYDRRSERATLARDNLSLTSDLKQLSHWRQALQIGVQWAVIVAAVTLAEVSDSTLVCLIAVVVIATRQHALLVLMHDAAHLLISRDKRRNDLISNVFLTFPLTLSTSRYRAHHIAHHKHLNTPDDPDYADAFAPASSGLFWQALLRDISGLSTLQSLRTMDSFSVIGLFTHRVPSTRIERYQAMAFYACAALLITALQAWSGVLLYWLAPLVFFLPPILRIRSLSEHAGLSTQSVKRDARSVSPGWLERGLFAPCNINRHWEHHLFQQIPSYHLGTLSRRLAQSLPGSAAACSTQGYLLGERSMRAELYGANGRARAVASLDQEA</sequence>
<dbReference type="CDD" id="cd03510">
    <property type="entry name" value="Rhizobitoxine-FADS-like"/>
    <property type="match status" value="1"/>
</dbReference>
<keyword evidence="1" id="KW-0812">Transmembrane</keyword>
<reference evidence="3 4" key="1">
    <citation type="submission" date="2015-09" db="EMBL/GenBank/DDBJ databases">
        <title>Genome announcement of multiple Pseudomonas syringae strains.</title>
        <authorList>
            <person name="Thakur S."/>
            <person name="Wang P.W."/>
            <person name="Gong Y."/>
            <person name="Weir B.S."/>
            <person name="Guttman D.S."/>
        </authorList>
    </citation>
    <scope>NUCLEOTIDE SEQUENCE [LARGE SCALE GENOMIC DNA]</scope>
    <source>
        <strain evidence="3 4">ICMP2802</strain>
    </source>
</reference>
<keyword evidence="1" id="KW-0472">Membrane</keyword>
<dbReference type="PANTHER" id="PTHR19353:SF19">
    <property type="entry name" value="DELTA(5) FATTY ACID DESATURASE C-RELATED"/>
    <property type="match status" value="1"/>
</dbReference>
<dbReference type="PATRIC" id="fig|199198.4.peg.2334"/>
<accession>A0A0L8IM12</accession>
<protein>
    <submittedName>
        <fullName evidence="3">Fatty acid desaturase</fullName>
    </submittedName>
</protein>
<dbReference type="AlphaFoldDB" id="A0A0L8IM12"/>
<feature type="transmembrane region" description="Helical" evidence="1">
    <location>
        <begin position="198"/>
        <end position="222"/>
    </location>
</feature>
<keyword evidence="1" id="KW-1133">Transmembrane helix</keyword>
<proteinExistence type="predicted"/>
<dbReference type="InterPro" id="IPR005804">
    <property type="entry name" value="FA_desaturase_dom"/>
</dbReference>
<feature type="domain" description="Fatty acid desaturase" evidence="2">
    <location>
        <begin position="68"/>
        <end position="306"/>
    </location>
</feature>
<evidence type="ECO:0000313" key="4">
    <source>
        <dbReference type="Proteomes" id="UP000050297"/>
    </source>
</evidence>
<gene>
    <name evidence="3" type="ORF">ALO91_02020</name>
</gene>
<dbReference type="GO" id="GO:0016020">
    <property type="term" value="C:membrane"/>
    <property type="evidence" value="ECO:0007669"/>
    <property type="project" value="TreeGrafter"/>
</dbReference>
<evidence type="ECO:0000313" key="3">
    <source>
        <dbReference type="EMBL" id="KPW06622.1"/>
    </source>
</evidence>
<dbReference type="GO" id="GO:0008610">
    <property type="term" value="P:lipid biosynthetic process"/>
    <property type="evidence" value="ECO:0007669"/>
    <property type="project" value="UniProtKB-ARBA"/>
</dbReference>
<comment type="caution">
    <text evidence="3">The sequence shown here is derived from an EMBL/GenBank/DDBJ whole genome shotgun (WGS) entry which is preliminary data.</text>
</comment>
<dbReference type="EMBL" id="LJPM01000656">
    <property type="protein sequence ID" value="KPW06622.1"/>
    <property type="molecule type" value="Genomic_DNA"/>
</dbReference>